<gene>
    <name evidence="1" type="ORF">SFMTTN_3264</name>
</gene>
<sequence>MAALEDPTEEALMFFGVTLSGLLRDHPDLIEVIAHDVAETPKLTEVMSWVMEDEAIDPSVWARIESLSEPSK</sequence>
<dbReference type="AlphaFoldDB" id="A0A401JHG6"/>
<dbReference type="Proteomes" id="UP000286806">
    <property type="component" value="Unassembled WGS sequence"/>
</dbReference>
<evidence type="ECO:0000313" key="2">
    <source>
        <dbReference type="Proteomes" id="UP000286806"/>
    </source>
</evidence>
<organism evidence="1 2">
    <name type="scientific">Sulfuriferula multivorans</name>
    <dbReference type="NCBI Taxonomy" id="1559896"/>
    <lineage>
        <taxon>Bacteria</taxon>
        <taxon>Pseudomonadati</taxon>
        <taxon>Pseudomonadota</taxon>
        <taxon>Betaproteobacteria</taxon>
        <taxon>Nitrosomonadales</taxon>
        <taxon>Sulfuricellaceae</taxon>
        <taxon>Sulfuriferula</taxon>
    </lineage>
</organism>
<evidence type="ECO:0000313" key="1">
    <source>
        <dbReference type="EMBL" id="GBL47425.1"/>
    </source>
</evidence>
<dbReference type="EMBL" id="BGOW01000043">
    <property type="protein sequence ID" value="GBL47425.1"/>
    <property type="molecule type" value="Genomic_DNA"/>
</dbReference>
<proteinExistence type="predicted"/>
<comment type="caution">
    <text evidence="1">The sequence shown here is derived from an EMBL/GenBank/DDBJ whole genome shotgun (WGS) entry which is preliminary data.</text>
</comment>
<name>A0A401JHG6_9PROT</name>
<reference evidence="1 2" key="1">
    <citation type="journal article" date="2019" name="Front. Microbiol.">
        <title>Genomes of Neutrophilic Sulfur-Oxidizing Chemolithoautotrophs Representing 9 Proteobacterial Species From 8 Genera.</title>
        <authorList>
            <person name="Watanabe T."/>
            <person name="Kojima H."/>
            <person name="Umezawa K."/>
            <person name="Hori C."/>
            <person name="Takasuka T.E."/>
            <person name="Kato Y."/>
            <person name="Fukui M."/>
        </authorList>
    </citation>
    <scope>NUCLEOTIDE SEQUENCE [LARGE SCALE GENOMIC DNA]</scope>
    <source>
        <strain evidence="1 2">TTN</strain>
    </source>
</reference>
<keyword evidence="2" id="KW-1185">Reference proteome</keyword>
<accession>A0A401JHG6</accession>
<protein>
    <submittedName>
        <fullName evidence="1">Uncharacterized protein</fullName>
    </submittedName>
</protein>